<dbReference type="AlphaFoldDB" id="A0AAP0IVC3"/>
<dbReference type="GO" id="GO:0004620">
    <property type="term" value="F:phospholipase activity"/>
    <property type="evidence" value="ECO:0007669"/>
    <property type="project" value="TreeGrafter"/>
</dbReference>
<sequence length="185" mass="21061">MVESSLMGPKYGGKYLEGLLKDLKLHVRLHQTLTNVVIPTSDIKRLEPIVFSSYKGFDKLSSSLRKHWRVRKKIRYRKMQMHDLPAHSQLRPPPHARSRLHFLGMLSTNYSTFFFPKNAVSLKLENEVNTMAASIGCQVGTLLMTTLVSLSEVHRQTKFFGIQLSRKSPGTLMDGKVDGYLKEGD</sequence>
<evidence type="ECO:0000313" key="2">
    <source>
        <dbReference type="Proteomes" id="UP001417504"/>
    </source>
</evidence>
<dbReference type="Gene3D" id="3.40.1090.10">
    <property type="entry name" value="Cytosolic phospholipase A2 catalytic domain"/>
    <property type="match status" value="1"/>
</dbReference>
<reference evidence="1 2" key="1">
    <citation type="submission" date="2024-01" db="EMBL/GenBank/DDBJ databases">
        <title>Genome assemblies of Stephania.</title>
        <authorList>
            <person name="Yang L."/>
        </authorList>
    </citation>
    <scope>NUCLEOTIDE SEQUENCE [LARGE SCALE GENOMIC DNA]</scope>
    <source>
        <strain evidence="1">QJT</strain>
        <tissue evidence="1">Leaf</tissue>
    </source>
</reference>
<accession>A0AAP0IVC3</accession>
<name>A0AAP0IVC3_9MAGN</name>
<dbReference type="EMBL" id="JBBNAE010000005">
    <property type="protein sequence ID" value="KAK9122532.1"/>
    <property type="molecule type" value="Genomic_DNA"/>
</dbReference>
<dbReference type="GO" id="GO:0047372">
    <property type="term" value="F:monoacylglycerol lipase activity"/>
    <property type="evidence" value="ECO:0007669"/>
    <property type="project" value="TreeGrafter"/>
</dbReference>
<dbReference type="PANTHER" id="PTHR32176:SF109">
    <property type="entry name" value="PATATIN-LIKE PROTEIN 2"/>
    <property type="match status" value="1"/>
</dbReference>
<organism evidence="1 2">
    <name type="scientific">Stephania japonica</name>
    <dbReference type="NCBI Taxonomy" id="461633"/>
    <lineage>
        <taxon>Eukaryota</taxon>
        <taxon>Viridiplantae</taxon>
        <taxon>Streptophyta</taxon>
        <taxon>Embryophyta</taxon>
        <taxon>Tracheophyta</taxon>
        <taxon>Spermatophyta</taxon>
        <taxon>Magnoliopsida</taxon>
        <taxon>Ranunculales</taxon>
        <taxon>Menispermaceae</taxon>
        <taxon>Menispermoideae</taxon>
        <taxon>Cissampelideae</taxon>
        <taxon>Stephania</taxon>
    </lineage>
</organism>
<dbReference type="Proteomes" id="UP001417504">
    <property type="component" value="Unassembled WGS sequence"/>
</dbReference>
<dbReference type="PANTHER" id="PTHR32176">
    <property type="entry name" value="XYLOSE ISOMERASE"/>
    <property type="match status" value="1"/>
</dbReference>
<keyword evidence="2" id="KW-1185">Reference proteome</keyword>
<evidence type="ECO:0000313" key="1">
    <source>
        <dbReference type="EMBL" id="KAK9122532.1"/>
    </source>
</evidence>
<protein>
    <submittedName>
        <fullName evidence="1">Uncharacterized protein</fullName>
    </submittedName>
</protein>
<comment type="caution">
    <text evidence="1">The sequence shown here is derived from an EMBL/GenBank/DDBJ whole genome shotgun (WGS) entry which is preliminary data.</text>
</comment>
<proteinExistence type="predicted"/>
<gene>
    <name evidence="1" type="ORF">Sjap_012134</name>
</gene>